<dbReference type="EMBL" id="WMJY01000024">
    <property type="protein sequence ID" value="MTH30373.1"/>
    <property type="molecule type" value="Genomic_DNA"/>
</dbReference>
<dbReference type="Proteomes" id="UP000488936">
    <property type="component" value="Unassembled WGS sequence"/>
</dbReference>
<comment type="caution">
    <text evidence="2">The sequence shown here is derived from an EMBL/GenBank/DDBJ whole genome shotgun (WGS) entry which is preliminary data.</text>
</comment>
<accession>A0A7K1GPP4</accession>
<feature type="domain" description="Carrier" evidence="1">
    <location>
        <begin position="1"/>
        <end position="74"/>
    </location>
</feature>
<sequence>MMKEFLEKIKEALEIEDRDIQMTDNFKEYDEWDSLNKLSLIVMIDEEYDVQVPDDKVNSCSSLQELYDEIQKLK</sequence>
<dbReference type="AlphaFoldDB" id="A0A7K1GPP4"/>
<dbReference type="Pfam" id="PF00550">
    <property type="entry name" value="PP-binding"/>
    <property type="match status" value="1"/>
</dbReference>
<evidence type="ECO:0000313" key="2">
    <source>
        <dbReference type="EMBL" id="MTH30373.1"/>
    </source>
</evidence>
<organism evidence="2 3">
    <name type="scientific">Myroides pelagicus</name>
    <dbReference type="NCBI Taxonomy" id="270914"/>
    <lineage>
        <taxon>Bacteria</taxon>
        <taxon>Pseudomonadati</taxon>
        <taxon>Bacteroidota</taxon>
        <taxon>Flavobacteriia</taxon>
        <taxon>Flavobacteriales</taxon>
        <taxon>Flavobacteriaceae</taxon>
        <taxon>Myroides</taxon>
    </lineage>
</organism>
<evidence type="ECO:0000313" key="3">
    <source>
        <dbReference type="Proteomes" id="UP000488936"/>
    </source>
</evidence>
<reference evidence="2 3" key="1">
    <citation type="journal article" date="2006" name="Int. J. Syst. Evol. Microbiol.">
        <title>Myroides pelagicus sp. nov., isolated from seawater in Thailand.</title>
        <authorList>
            <person name="Yoon J."/>
            <person name="Maneerat S."/>
            <person name="Kawai F."/>
            <person name="Yokota A."/>
        </authorList>
    </citation>
    <scope>NUCLEOTIDE SEQUENCE [LARGE SCALE GENOMIC DNA]</scope>
    <source>
        <strain evidence="2 3">SM1T</strain>
    </source>
</reference>
<evidence type="ECO:0000259" key="1">
    <source>
        <dbReference type="PROSITE" id="PS50075"/>
    </source>
</evidence>
<proteinExistence type="predicted"/>
<dbReference type="Gene3D" id="1.10.1200.10">
    <property type="entry name" value="ACP-like"/>
    <property type="match status" value="1"/>
</dbReference>
<keyword evidence="3" id="KW-1185">Reference proteome</keyword>
<dbReference type="InterPro" id="IPR036736">
    <property type="entry name" value="ACP-like_sf"/>
</dbReference>
<name>A0A7K1GPP4_9FLAO</name>
<protein>
    <submittedName>
        <fullName evidence="2">Acyl carrier protein</fullName>
    </submittedName>
</protein>
<dbReference type="InterPro" id="IPR009081">
    <property type="entry name" value="PP-bd_ACP"/>
</dbReference>
<dbReference type="PROSITE" id="PS50075">
    <property type="entry name" value="CARRIER"/>
    <property type="match status" value="1"/>
</dbReference>
<dbReference type="SUPFAM" id="SSF47336">
    <property type="entry name" value="ACP-like"/>
    <property type="match status" value="1"/>
</dbReference>
<gene>
    <name evidence="2" type="ORF">GJV77_10750</name>
</gene>